<comment type="caution">
    <text evidence="2">The sequence shown here is derived from an EMBL/GenBank/DDBJ whole genome shotgun (WGS) entry which is preliminary data.</text>
</comment>
<keyword evidence="1" id="KW-0472">Membrane</keyword>
<evidence type="ECO:0000313" key="2">
    <source>
        <dbReference type="EMBL" id="CAH1059453.1"/>
    </source>
</evidence>
<reference evidence="2" key="1">
    <citation type="submission" date="2021-12" db="EMBL/GenBank/DDBJ databases">
        <authorList>
            <person name="Criscuolo A."/>
        </authorList>
    </citation>
    <scope>NUCLEOTIDE SEQUENCE</scope>
    <source>
        <strain evidence="2">CIP111894</strain>
    </source>
</reference>
<proteinExistence type="predicted"/>
<keyword evidence="1" id="KW-1133">Transmembrane helix</keyword>
<keyword evidence="3" id="KW-1185">Reference proteome</keyword>
<protein>
    <submittedName>
        <fullName evidence="2">Uncharacterized protein</fullName>
    </submittedName>
</protein>
<dbReference type="RefSeq" id="WP_234541397.1">
    <property type="nucleotide sequence ID" value="NZ_CAKMAB010000056.1"/>
</dbReference>
<evidence type="ECO:0000313" key="3">
    <source>
        <dbReference type="Proteomes" id="UP000838749"/>
    </source>
</evidence>
<accession>A0ABN8FN57</accession>
<sequence length="57" mass="6723">MMQQEEKIQELERRIKVLENHTNPKPPGLRMLWFIIWGFVGLFLILTLIGVIQFVSA</sequence>
<keyword evidence="1" id="KW-0812">Transmembrane</keyword>
<gene>
    <name evidence="2" type="ORF">PAECIP111894_05661</name>
</gene>
<name>A0ABN8FN57_9BACL</name>
<evidence type="ECO:0000256" key="1">
    <source>
        <dbReference type="SAM" id="Phobius"/>
    </source>
</evidence>
<feature type="transmembrane region" description="Helical" evidence="1">
    <location>
        <begin position="31"/>
        <end position="55"/>
    </location>
</feature>
<organism evidence="2 3">
    <name type="scientific">Paenibacillus pseudetheri</name>
    <dbReference type="NCBI Taxonomy" id="2897682"/>
    <lineage>
        <taxon>Bacteria</taxon>
        <taxon>Bacillati</taxon>
        <taxon>Bacillota</taxon>
        <taxon>Bacilli</taxon>
        <taxon>Bacillales</taxon>
        <taxon>Paenibacillaceae</taxon>
        <taxon>Paenibacillus</taxon>
    </lineage>
</organism>
<dbReference type="EMBL" id="CAKMAB010000056">
    <property type="protein sequence ID" value="CAH1059453.1"/>
    <property type="molecule type" value="Genomic_DNA"/>
</dbReference>
<dbReference type="Proteomes" id="UP000838749">
    <property type="component" value="Unassembled WGS sequence"/>
</dbReference>